<protein>
    <submittedName>
        <fullName evidence="2">ParA family protein</fullName>
    </submittedName>
</protein>
<proteinExistence type="predicted"/>
<dbReference type="CDD" id="cd02042">
    <property type="entry name" value="ParAB_family"/>
    <property type="match status" value="1"/>
</dbReference>
<accession>A0ABV6UWC9</accession>
<evidence type="ECO:0000259" key="1">
    <source>
        <dbReference type="Pfam" id="PF13614"/>
    </source>
</evidence>
<dbReference type="InterPro" id="IPR027417">
    <property type="entry name" value="P-loop_NTPase"/>
</dbReference>
<evidence type="ECO:0000313" key="2">
    <source>
        <dbReference type="EMBL" id="MFC1405747.1"/>
    </source>
</evidence>
<dbReference type="EMBL" id="JBHEZZ010000023">
    <property type="protein sequence ID" value="MFC1405747.1"/>
    <property type="molecule type" value="Genomic_DNA"/>
</dbReference>
<reference evidence="2 3" key="1">
    <citation type="submission" date="2024-09" db="EMBL/GenBank/DDBJ databases">
        <authorList>
            <person name="Lee S.D."/>
        </authorList>
    </citation>
    <scope>NUCLEOTIDE SEQUENCE [LARGE SCALE GENOMIC DNA]</scope>
    <source>
        <strain evidence="2 3">N1-5</strain>
    </source>
</reference>
<dbReference type="Gene3D" id="3.40.50.300">
    <property type="entry name" value="P-loop containing nucleotide triphosphate hydrolases"/>
    <property type="match status" value="1"/>
</dbReference>
<organism evidence="2 3">
    <name type="scientific">Streptacidiphilus cavernicola</name>
    <dbReference type="NCBI Taxonomy" id="3342716"/>
    <lineage>
        <taxon>Bacteria</taxon>
        <taxon>Bacillati</taxon>
        <taxon>Actinomycetota</taxon>
        <taxon>Actinomycetes</taxon>
        <taxon>Kitasatosporales</taxon>
        <taxon>Streptomycetaceae</taxon>
        <taxon>Streptacidiphilus</taxon>
    </lineage>
</organism>
<name>A0ABV6UWC9_9ACTN</name>
<dbReference type="InterPro" id="IPR050678">
    <property type="entry name" value="DNA_Partitioning_ATPase"/>
</dbReference>
<sequence length="294" mass="31260">MQVLTVANQKGGVGKTTTTVNLAASLALMGARTLVVDLEPQAQAGTALGLNIPSSEVSRSLGWALQAYVQGIETDLPGIIYDRSTLLEPFETNGVLHLLASEESTMSRAQDLLVGAGFAATPILRRMLLSLAAHYDYVVIDTPPAISSLAAVGWAAGDWVVTVCFPEYATVRGAVTLAGSVKFVAKNTDNECRPQYLGAVLNKSNPPSNWKQQEVDVRDGMISSGLLPFVGDIRQSDLISRSFAGGVPAVLGYTNLPPGKQYAALMQEVLTRMDTPQATWEIAPPPFAEEESVV</sequence>
<comment type="caution">
    <text evidence="2">The sequence shown here is derived from an EMBL/GenBank/DDBJ whole genome shotgun (WGS) entry which is preliminary data.</text>
</comment>
<feature type="domain" description="AAA" evidence="1">
    <location>
        <begin position="1"/>
        <end position="190"/>
    </location>
</feature>
<evidence type="ECO:0000313" key="3">
    <source>
        <dbReference type="Proteomes" id="UP001592528"/>
    </source>
</evidence>
<dbReference type="Proteomes" id="UP001592528">
    <property type="component" value="Unassembled WGS sequence"/>
</dbReference>
<dbReference type="InterPro" id="IPR025669">
    <property type="entry name" value="AAA_dom"/>
</dbReference>
<dbReference type="RefSeq" id="WP_030263520.1">
    <property type="nucleotide sequence ID" value="NZ_JBHEZZ010000023.1"/>
</dbReference>
<dbReference type="PANTHER" id="PTHR13696">
    <property type="entry name" value="P-LOOP CONTAINING NUCLEOSIDE TRIPHOSPHATE HYDROLASE"/>
    <property type="match status" value="1"/>
</dbReference>
<keyword evidence="3" id="KW-1185">Reference proteome</keyword>
<dbReference type="PANTHER" id="PTHR13696:SF52">
    <property type="entry name" value="PARA FAMILY PROTEIN CT_582"/>
    <property type="match status" value="1"/>
</dbReference>
<dbReference type="SUPFAM" id="SSF52540">
    <property type="entry name" value="P-loop containing nucleoside triphosphate hydrolases"/>
    <property type="match status" value="1"/>
</dbReference>
<dbReference type="Pfam" id="PF13614">
    <property type="entry name" value="AAA_31"/>
    <property type="match status" value="1"/>
</dbReference>
<gene>
    <name evidence="2" type="ORF">ACEZDJ_31100</name>
</gene>